<dbReference type="EMBL" id="SPHZ02000005">
    <property type="protein sequence ID" value="KAF0917010.1"/>
    <property type="molecule type" value="Genomic_DNA"/>
</dbReference>
<accession>A0A6G1DWX0</accession>
<organism evidence="3 4">
    <name type="scientific">Oryza meyeriana var. granulata</name>
    <dbReference type="NCBI Taxonomy" id="110450"/>
    <lineage>
        <taxon>Eukaryota</taxon>
        <taxon>Viridiplantae</taxon>
        <taxon>Streptophyta</taxon>
        <taxon>Embryophyta</taxon>
        <taxon>Tracheophyta</taxon>
        <taxon>Spermatophyta</taxon>
        <taxon>Magnoliopsida</taxon>
        <taxon>Liliopsida</taxon>
        <taxon>Poales</taxon>
        <taxon>Poaceae</taxon>
        <taxon>BOP clade</taxon>
        <taxon>Oryzoideae</taxon>
        <taxon>Oryzeae</taxon>
        <taxon>Oryzinae</taxon>
        <taxon>Oryza</taxon>
        <taxon>Oryza meyeriana</taxon>
    </lineage>
</organism>
<proteinExistence type="predicted"/>
<feature type="signal peptide" evidence="2">
    <location>
        <begin position="1"/>
        <end position="15"/>
    </location>
</feature>
<dbReference type="Proteomes" id="UP000479710">
    <property type="component" value="Unassembled WGS sequence"/>
</dbReference>
<evidence type="ECO:0000313" key="4">
    <source>
        <dbReference type="Proteomes" id="UP000479710"/>
    </source>
</evidence>
<evidence type="ECO:0008006" key="5">
    <source>
        <dbReference type="Google" id="ProtNLM"/>
    </source>
</evidence>
<evidence type="ECO:0000256" key="1">
    <source>
        <dbReference type="SAM" id="MobiDB-lite"/>
    </source>
</evidence>
<comment type="caution">
    <text evidence="3">The sequence shown here is derived from an EMBL/GenBank/DDBJ whole genome shotgun (WGS) entry which is preliminary data.</text>
</comment>
<reference evidence="3 4" key="1">
    <citation type="submission" date="2019-11" db="EMBL/GenBank/DDBJ databases">
        <title>Whole genome sequence of Oryza granulata.</title>
        <authorList>
            <person name="Li W."/>
        </authorList>
    </citation>
    <scope>NUCLEOTIDE SEQUENCE [LARGE SCALE GENOMIC DNA]</scope>
    <source>
        <strain evidence="4">cv. Menghai</strain>
        <tissue evidence="3">Leaf</tissue>
    </source>
</reference>
<keyword evidence="2" id="KW-0732">Signal</keyword>
<feature type="compositionally biased region" description="Basic and acidic residues" evidence="1">
    <location>
        <begin position="38"/>
        <end position="47"/>
    </location>
</feature>
<feature type="chain" id="PRO_5026217716" description="DUF834 domain-containing protein" evidence="2">
    <location>
        <begin position="16"/>
        <end position="186"/>
    </location>
</feature>
<evidence type="ECO:0000313" key="3">
    <source>
        <dbReference type="EMBL" id="KAF0917010.1"/>
    </source>
</evidence>
<gene>
    <name evidence="3" type="ORF">E2562_016312</name>
</gene>
<dbReference type="AlphaFoldDB" id="A0A6G1DWX0"/>
<feature type="region of interest" description="Disordered" evidence="1">
    <location>
        <begin position="38"/>
        <end position="186"/>
    </location>
</feature>
<evidence type="ECO:0000256" key="2">
    <source>
        <dbReference type="SAM" id="SignalP"/>
    </source>
</evidence>
<keyword evidence="4" id="KW-1185">Reference proteome</keyword>
<sequence length="186" mass="19325">MAMTWGRCTLVGVVAASHCGVEGGKAARDLDPERRVLLTRPAERNRGDLGGAGGSRWRGPRTAATRRVARRCGGDPGGPAGGAEDVGKDGSLPILEPEVMAAAGQIDGDRRRSGGAEKNVGRHLSLRHNGPPWHASGAPWLTPISLAGDRERDGLGMPARSAAGPVPLPLLERGVLASPDPSPYDR</sequence>
<name>A0A6G1DWX0_9ORYZ</name>
<protein>
    <recommendedName>
        <fullName evidence="5">DUF834 domain-containing protein</fullName>
    </recommendedName>
</protein>